<sequence length="308" mass="34991">MKLLCLWIALLFANSTCYAQKVREVLIKDLPAIQTKYGSDSVRALVHDTPIWLANQQVALQLLNGLPDRFAQSSWGRRYLKSIGVAVKTPELARVLEKVMDNDVAAAEQVSAEHMFVFGADEGVILAYLHQETANAETVFESQLERYLSVKHKLVSMPRDSFFKRFFEGDPVVLTKKTVDETIYKVLLVLNKLDAAKYPQRRLDEQRSLLDPWYTVNNLKFFPAGREWNYKSEIVALEKLSIGGIIIPKQSVSENYNTCSITKIVESEQLYFVEEACYCGPRCGRGNTYMVKVNGEVVDLTYVNGWVS</sequence>
<evidence type="ECO:0000256" key="1">
    <source>
        <dbReference type="SAM" id="SignalP"/>
    </source>
</evidence>
<name>A0ABS3Q8R0_9BACT</name>
<keyword evidence="3" id="KW-1185">Reference proteome</keyword>
<dbReference type="EMBL" id="JAGETZ010000001">
    <property type="protein sequence ID" value="MBO2007639.1"/>
    <property type="molecule type" value="Genomic_DNA"/>
</dbReference>
<organism evidence="2 3">
    <name type="scientific">Hymenobacter negativus</name>
    <dbReference type="NCBI Taxonomy" id="2795026"/>
    <lineage>
        <taxon>Bacteria</taxon>
        <taxon>Pseudomonadati</taxon>
        <taxon>Bacteroidota</taxon>
        <taxon>Cytophagia</taxon>
        <taxon>Cytophagales</taxon>
        <taxon>Hymenobacteraceae</taxon>
        <taxon>Hymenobacter</taxon>
    </lineage>
</organism>
<feature type="signal peptide" evidence="1">
    <location>
        <begin position="1"/>
        <end position="19"/>
    </location>
</feature>
<evidence type="ECO:0000313" key="3">
    <source>
        <dbReference type="Proteomes" id="UP000664369"/>
    </source>
</evidence>
<proteinExistence type="predicted"/>
<comment type="caution">
    <text evidence="2">The sequence shown here is derived from an EMBL/GenBank/DDBJ whole genome shotgun (WGS) entry which is preliminary data.</text>
</comment>
<feature type="chain" id="PRO_5045402599" evidence="1">
    <location>
        <begin position="20"/>
        <end position="308"/>
    </location>
</feature>
<evidence type="ECO:0000313" key="2">
    <source>
        <dbReference type="EMBL" id="MBO2007639.1"/>
    </source>
</evidence>
<dbReference type="RefSeq" id="WP_208173175.1">
    <property type="nucleotide sequence ID" value="NZ_JAGETZ010000001.1"/>
</dbReference>
<protein>
    <submittedName>
        <fullName evidence="2">Uncharacterized protein</fullName>
    </submittedName>
</protein>
<accession>A0ABS3Q8R0</accession>
<dbReference type="Proteomes" id="UP000664369">
    <property type="component" value="Unassembled WGS sequence"/>
</dbReference>
<keyword evidence="1" id="KW-0732">Signal</keyword>
<gene>
    <name evidence="2" type="ORF">J4E00_01155</name>
</gene>
<reference evidence="2 3" key="1">
    <citation type="submission" date="2021-03" db="EMBL/GenBank/DDBJ databases">
        <authorList>
            <person name="Kim M.K."/>
        </authorList>
    </citation>
    <scope>NUCLEOTIDE SEQUENCE [LARGE SCALE GENOMIC DNA]</scope>
    <source>
        <strain evidence="2 3">BT442</strain>
    </source>
</reference>